<keyword evidence="7" id="KW-1185">Reference proteome</keyword>
<keyword evidence="3" id="KW-0479">Metal-binding</keyword>
<evidence type="ECO:0000256" key="3">
    <source>
        <dbReference type="ARBA" id="ARBA00022723"/>
    </source>
</evidence>
<keyword evidence="2" id="KW-0813">Transport</keyword>
<sequence>MFVAALSVVYVLGAPVLASCGSDGPAHPGATTVVASTDVWGSVARAVAGDRLTVRSILTGAQADPHSYQASPADAASIADARLVIYNGGGYDPWVNRVLAGHPDIQSIDAYSLLGATAGRPDEHVFYNLSVVKAVAVAIAGRLATIDAANAAYYQANAADFGRGADAVATAEHAIATTYPAAGVIATEPVVNYLLAASGLINRAPSTFTEADENDDDPSPADMACILDLIDRREVSALLINPQTSSAAINGLQAAARRAGVPVAQVTETLPHGTDYLTWQRDTVDQLTAALRSNR</sequence>
<organism evidence="6 7">
    <name type="scientific">Mycobacterium szulgai</name>
    <dbReference type="NCBI Taxonomy" id="1787"/>
    <lineage>
        <taxon>Bacteria</taxon>
        <taxon>Bacillati</taxon>
        <taxon>Actinomycetota</taxon>
        <taxon>Actinomycetes</taxon>
        <taxon>Mycobacteriales</taxon>
        <taxon>Mycobacteriaceae</taxon>
        <taxon>Mycobacterium</taxon>
    </lineage>
</organism>
<dbReference type="SUPFAM" id="SSF53807">
    <property type="entry name" value="Helical backbone' metal receptor"/>
    <property type="match status" value="1"/>
</dbReference>
<comment type="caution">
    <text evidence="6">The sequence shown here is derived from an EMBL/GenBank/DDBJ whole genome shotgun (WGS) entry which is preliminary data.</text>
</comment>
<evidence type="ECO:0000256" key="2">
    <source>
        <dbReference type="ARBA" id="ARBA00022448"/>
    </source>
</evidence>
<evidence type="ECO:0000313" key="7">
    <source>
        <dbReference type="Proteomes" id="UP000193317"/>
    </source>
</evidence>
<reference evidence="6 7" key="1">
    <citation type="submission" date="2016-01" db="EMBL/GenBank/DDBJ databases">
        <title>The new phylogeny of the genus Mycobacterium.</title>
        <authorList>
            <person name="Tarcisio F."/>
            <person name="Conor M."/>
            <person name="Antonella G."/>
            <person name="Elisabetta G."/>
            <person name="Giulia F.S."/>
            <person name="Sara T."/>
            <person name="Anna F."/>
            <person name="Clotilde B."/>
            <person name="Roberto B."/>
            <person name="Veronica D.S."/>
            <person name="Fabio R."/>
            <person name="Monica P."/>
            <person name="Olivier J."/>
            <person name="Enrico T."/>
            <person name="Nicola S."/>
        </authorList>
    </citation>
    <scope>NUCLEOTIDE SEQUENCE [LARGE SCALE GENOMIC DNA]</scope>
    <source>
        <strain evidence="6 7">DSM 44166</strain>
    </source>
</reference>
<accession>A0A1X2EXZ7</accession>
<name>A0A1X2EXZ7_MYCSZ</name>
<dbReference type="InterPro" id="IPR006127">
    <property type="entry name" value="ZnuA-like"/>
</dbReference>
<dbReference type="EMBL" id="LQPW01000039">
    <property type="protein sequence ID" value="ORX11004.1"/>
    <property type="molecule type" value="Genomic_DNA"/>
</dbReference>
<keyword evidence="4 5" id="KW-0732">Signal</keyword>
<dbReference type="Proteomes" id="UP000193317">
    <property type="component" value="Unassembled WGS sequence"/>
</dbReference>
<gene>
    <name evidence="6" type="ORF">AWC27_24015</name>
</gene>
<dbReference type="GO" id="GO:0046872">
    <property type="term" value="F:metal ion binding"/>
    <property type="evidence" value="ECO:0007669"/>
    <property type="project" value="UniProtKB-KW"/>
</dbReference>
<dbReference type="InterPro" id="IPR050492">
    <property type="entry name" value="Bact_metal-bind_prot9"/>
</dbReference>
<dbReference type="PANTHER" id="PTHR42953">
    <property type="entry name" value="HIGH-AFFINITY ZINC UPTAKE SYSTEM PROTEIN ZNUA-RELATED"/>
    <property type="match status" value="1"/>
</dbReference>
<feature type="signal peptide" evidence="5">
    <location>
        <begin position="1"/>
        <end position="18"/>
    </location>
</feature>
<evidence type="ECO:0000256" key="5">
    <source>
        <dbReference type="SAM" id="SignalP"/>
    </source>
</evidence>
<evidence type="ECO:0000256" key="4">
    <source>
        <dbReference type="ARBA" id="ARBA00022729"/>
    </source>
</evidence>
<dbReference type="Pfam" id="PF01297">
    <property type="entry name" value="ZnuA"/>
    <property type="match status" value="1"/>
</dbReference>
<evidence type="ECO:0000313" key="6">
    <source>
        <dbReference type="EMBL" id="ORX11004.1"/>
    </source>
</evidence>
<dbReference type="AlphaFoldDB" id="A0A1X2EXZ7"/>
<dbReference type="OrthoDB" id="5296019at2"/>
<dbReference type="PANTHER" id="PTHR42953:SF1">
    <property type="entry name" value="METAL-BINDING PROTEIN HI_0362-RELATED"/>
    <property type="match status" value="1"/>
</dbReference>
<dbReference type="GO" id="GO:0030001">
    <property type="term" value="P:metal ion transport"/>
    <property type="evidence" value="ECO:0007669"/>
    <property type="project" value="InterPro"/>
</dbReference>
<comment type="subcellular location">
    <subcellularLocation>
        <location evidence="1">Cell envelope</location>
    </subcellularLocation>
</comment>
<dbReference type="GO" id="GO:0030313">
    <property type="term" value="C:cell envelope"/>
    <property type="evidence" value="ECO:0007669"/>
    <property type="project" value="UniProtKB-SubCell"/>
</dbReference>
<evidence type="ECO:0000256" key="1">
    <source>
        <dbReference type="ARBA" id="ARBA00004196"/>
    </source>
</evidence>
<feature type="chain" id="PRO_5038903202" evidence="5">
    <location>
        <begin position="19"/>
        <end position="295"/>
    </location>
</feature>
<protein>
    <submittedName>
        <fullName evidence="6">ABC transporter substrate-binding protein</fullName>
    </submittedName>
</protein>
<dbReference type="Gene3D" id="3.40.50.1980">
    <property type="entry name" value="Nitrogenase molybdenum iron protein domain"/>
    <property type="match status" value="2"/>
</dbReference>
<proteinExistence type="predicted"/>